<dbReference type="EMBL" id="JAKELL010000027">
    <property type="protein sequence ID" value="KAH8991274.1"/>
    <property type="molecule type" value="Genomic_DNA"/>
</dbReference>
<comment type="caution">
    <text evidence="2">The sequence shown here is derived from an EMBL/GenBank/DDBJ whole genome shotgun (WGS) entry which is preliminary data.</text>
</comment>
<protein>
    <submittedName>
        <fullName evidence="2">Uncharacterized protein</fullName>
    </submittedName>
</protein>
<dbReference type="AlphaFoldDB" id="A0AAD4LGE3"/>
<name>A0AAD4LGE3_9AGAM</name>
<feature type="compositionally biased region" description="Acidic residues" evidence="1">
    <location>
        <begin position="268"/>
        <end position="290"/>
    </location>
</feature>
<proteinExistence type="predicted"/>
<feature type="region of interest" description="Disordered" evidence="1">
    <location>
        <begin position="17"/>
        <end position="69"/>
    </location>
</feature>
<gene>
    <name evidence="2" type="ORF">EDB92DRAFT_1995017</name>
</gene>
<organism evidence="2 3">
    <name type="scientific">Lactarius akahatsu</name>
    <dbReference type="NCBI Taxonomy" id="416441"/>
    <lineage>
        <taxon>Eukaryota</taxon>
        <taxon>Fungi</taxon>
        <taxon>Dikarya</taxon>
        <taxon>Basidiomycota</taxon>
        <taxon>Agaricomycotina</taxon>
        <taxon>Agaricomycetes</taxon>
        <taxon>Russulales</taxon>
        <taxon>Russulaceae</taxon>
        <taxon>Lactarius</taxon>
    </lineage>
</organism>
<evidence type="ECO:0000313" key="3">
    <source>
        <dbReference type="Proteomes" id="UP001201163"/>
    </source>
</evidence>
<keyword evidence="3" id="KW-1185">Reference proteome</keyword>
<accession>A0AAD4LGE3</accession>
<sequence length="401" mass="44333">MALGSIDDLQHYRVTCRRRRATPRPSVNGHAEQRLQCATSSQGDDPRDPLRPELSSVPPQRAQPHSPGRVFARHRFSRANRRSGASFLGHGSRRLARAHLARSIEHLHPPARPGGERMRSLIGRRLGRGQRPQLAGRCRVANGAIGCADRRVVLGLRLWTRRRRIRRRRGERAVTAGASRWEEGLVLGSDRPYTQDIEKQRGVIAGYLDTVDEVFGGRKSVEARWCPTLRWPLAGAPHDGSYLGPGNMLDSMRNLVVMEEPEGLQTVVEEDGNEDEGDSDDETSGMDDDDLPRWARWSAFPDYPLMRTCCSSRDVDNADNGGAIQQRTLAAARQCSDHGRTRAVTTKMMKVPGGQQRRSGDDSTINIINDEIGSPPRGMATSLALGPSAMDVQNIAPPLNS</sequence>
<evidence type="ECO:0000313" key="2">
    <source>
        <dbReference type="EMBL" id="KAH8991274.1"/>
    </source>
</evidence>
<dbReference type="Proteomes" id="UP001201163">
    <property type="component" value="Unassembled WGS sequence"/>
</dbReference>
<feature type="region of interest" description="Disordered" evidence="1">
    <location>
        <begin position="351"/>
        <end position="381"/>
    </location>
</feature>
<evidence type="ECO:0000256" key="1">
    <source>
        <dbReference type="SAM" id="MobiDB-lite"/>
    </source>
</evidence>
<feature type="region of interest" description="Disordered" evidence="1">
    <location>
        <begin position="266"/>
        <end position="293"/>
    </location>
</feature>
<reference evidence="2" key="1">
    <citation type="submission" date="2022-01" db="EMBL/GenBank/DDBJ databases">
        <title>Comparative genomics reveals a dynamic genome evolution in the ectomycorrhizal milk-cap (Lactarius) mushrooms.</title>
        <authorList>
            <consortium name="DOE Joint Genome Institute"/>
            <person name="Lebreton A."/>
            <person name="Tang N."/>
            <person name="Kuo A."/>
            <person name="LaButti K."/>
            <person name="Drula E."/>
            <person name="Barry K."/>
            <person name="Clum A."/>
            <person name="Lipzen A."/>
            <person name="Mousain D."/>
            <person name="Ng V."/>
            <person name="Wang R."/>
            <person name="Wang X."/>
            <person name="Dai Y."/>
            <person name="Henrissat B."/>
            <person name="Grigoriev I.V."/>
            <person name="Guerin-Laguette A."/>
            <person name="Yu F."/>
            <person name="Martin F.M."/>
        </authorList>
    </citation>
    <scope>NUCLEOTIDE SEQUENCE</scope>
    <source>
        <strain evidence="2">QP</strain>
    </source>
</reference>